<dbReference type="InterPro" id="IPR027417">
    <property type="entry name" value="P-loop_NTPase"/>
</dbReference>
<dbReference type="Pfam" id="PF13514">
    <property type="entry name" value="AAA_27"/>
    <property type="match status" value="1"/>
</dbReference>
<dbReference type="SUPFAM" id="SSF52540">
    <property type="entry name" value="P-loop containing nucleoside triphosphate hydrolases"/>
    <property type="match status" value="1"/>
</dbReference>
<protein>
    <submittedName>
        <fullName evidence="3">Uncharacterized protein YhaN</fullName>
    </submittedName>
</protein>
<dbReference type="EMBL" id="JAUSWJ010000001">
    <property type="protein sequence ID" value="MDQ0517047.1"/>
    <property type="molecule type" value="Genomic_DNA"/>
</dbReference>
<sequence>MRIERLGLTRYGRFTDHSLDFGPKPGGADFHLVYGPNEAGKSTTLAAWLDLLYGIGAQSPYSFLHPYATMRIDAVLELGGAERRFSRIKRPQASLLDGADQPLPDAAILAELGGIGRDAYKAMFSLDEETLVAGGESILASRGDLGQLLFSASAGLAALTRRLDALKASAEAFHKPRAHKTGLAELKARLAALRDERAEIDTLAADHHRLVAEEAAADTAYREAVAKRGTVKARLERTQRILSALPRLDALTELLARRADLPELVALPPGLAEDLPRLQTLEVELATRSASLAEEAETLASEDAAIEEDPAALALADRFAALQETLGSRERSAAPDLPDRRQRLADARQAVATLLRRLGRPDEERPEALLIDTARTARLDELIDARSGIEAQLEAARSERETSAARLAEAEAAIAAGAGNASPLDAAVAAELRAILALIRGDDPEGGLARATAEARRSEARLGEAMALLVPFAGDAAALATMIAPGPATIADWRARRQRAEAALVQYSADTARLANEIARLTAETEALAARSSARVESEAEAARTARDAAWAAHRQRLDAASAERFELAMRRDDAAALARLAHVGDAARRAEIATSLAVTRAEAGRAATLRGEAEAELGRIDETICAAADAIAPGLAATAGLDGLEEWLRRRDKALEAFAAAREARDEVTAGEAAVGSATARLADALARAGDSSEGLTLAALVAHAEDRLARWSEQNADRQRLDERRREHQQRLAALKDAEARDAAWQADWQAALAATWLGSAPVPPTPRIVRDSLTVLGELAKAAENAASLADRIRKMEDDRSAYAAAIRALAAELGLSGDVDVGALAARITARIAAAGMAARKRAELDARLARHREAGARLAAQQEVRSRQISAVTGVLGVATLGQAAALLARLADRQRLEADIEAARRDIRALLDAPSFEEAEAVLAAIDREALAAERPALEQESEGLDQRCRELFAAKSKAEDRLAAIGGDGRVAAIEAARRTVLVEIEEGALAFLRLTAGIAAAETAIRLYRERHRSAMMTRASDAFRTISRGAYSGLAAEPAKDGERLIALIAGGGSREASELSKGTRFQLYLALRVAGYHEFAAGGRSVPFIADDIMESFDDFRAEEAFRLFAGMAAVGQVIYLTHHRHLIPIAQAVCPEVRIHRLEQAATGEVVDALAS</sequence>
<dbReference type="InterPro" id="IPR038734">
    <property type="entry name" value="YhaN_AAA"/>
</dbReference>
<organism evidence="3 4">
    <name type="scientific">Kaistia geumhonensis</name>
    <dbReference type="NCBI Taxonomy" id="410839"/>
    <lineage>
        <taxon>Bacteria</taxon>
        <taxon>Pseudomonadati</taxon>
        <taxon>Pseudomonadota</taxon>
        <taxon>Alphaproteobacteria</taxon>
        <taxon>Hyphomicrobiales</taxon>
        <taxon>Kaistiaceae</taxon>
        <taxon>Kaistia</taxon>
    </lineage>
</organism>
<feature type="coiled-coil region" evidence="1">
    <location>
        <begin position="899"/>
        <end position="954"/>
    </location>
</feature>
<evidence type="ECO:0000259" key="2">
    <source>
        <dbReference type="Pfam" id="PF13514"/>
    </source>
</evidence>
<evidence type="ECO:0000313" key="4">
    <source>
        <dbReference type="Proteomes" id="UP001223743"/>
    </source>
</evidence>
<dbReference type="Proteomes" id="UP001223743">
    <property type="component" value="Unassembled WGS sequence"/>
</dbReference>
<dbReference type="PANTHER" id="PTHR41259:SF1">
    <property type="entry name" value="DOUBLE-STRAND BREAK REPAIR RAD50 ATPASE, PUTATIVE-RELATED"/>
    <property type="match status" value="1"/>
</dbReference>
<feature type="domain" description="YhaN AAA" evidence="2">
    <location>
        <begin position="1"/>
        <end position="200"/>
    </location>
</feature>
<evidence type="ECO:0000256" key="1">
    <source>
        <dbReference type="SAM" id="Coils"/>
    </source>
</evidence>
<keyword evidence="1" id="KW-0175">Coiled coil</keyword>
<dbReference type="PANTHER" id="PTHR41259">
    <property type="entry name" value="DOUBLE-STRAND BREAK REPAIR RAD50 ATPASE, PUTATIVE-RELATED"/>
    <property type="match status" value="1"/>
</dbReference>
<feature type="coiled-coil region" evidence="1">
    <location>
        <begin position="490"/>
        <end position="524"/>
    </location>
</feature>
<accession>A0ABU0M7W1</accession>
<reference evidence="3 4" key="1">
    <citation type="submission" date="2023-07" db="EMBL/GenBank/DDBJ databases">
        <title>Genomic Encyclopedia of Type Strains, Phase IV (KMG-IV): sequencing the most valuable type-strain genomes for metagenomic binning, comparative biology and taxonomic classification.</title>
        <authorList>
            <person name="Goeker M."/>
        </authorList>
    </citation>
    <scope>NUCLEOTIDE SEQUENCE [LARGE SCALE GENOMIC DNA]</scope>
    <source>
        <strain evidence="3 4">B1-1</strain>
    </source>
</reference>
<name>A0ABU0M7W1_9HYPH</name>
<feature type="coiled-coil region" evidence="1">
    <location>
        <begin position="379"/>
        <end position="413"/>
    </location>
</feature>
<evidence type="ECO:0000313" key="3">
    <source>
        <dbReference type="EMBL" id="MDQ0517047.1"/>
    </source>
</evidence>
<gene>
    <name evidence="3" type="ORF">QO015_002660</name>
</gene>
<proteinExistence type="predicted"/>
<dbReference type="Gene3D" id="3.40.50.300">
    <property type="entry name" value="P-loop containing nucleotide triphosphate hydrolases"/>
    <property type="match status" value="2"/>
</dbReference>
<comment type="caution">
    <text evidence="3">The sequence shown here is derived from an EMBL/GenBank/DDBJ whole genome shotgun (WGS) entry which is preliminary data.</text>
</comment>
<keyword evidence="4" id="KW-1185">Reference proteome</keyword>
<dbReference type="RefSeq" id="WP_266278793.1">
    <property type="nucleotide sequence ID" value="NZ_JAPKNF010000001.1"/>
</dbReference>